<evidence type="ECO:0000313" key="8">
    <source>
        <dbReference type="Proteomes" id="UP001193680"/>
    </source>
</evidence>
<evidence type="ECO:0000256" key="3">
    <source>
        <dbReference type="ARBA" id="ARBA00022756"/>
    </source>
</evidence>
<dbReference type="SUPFAM" id="SSF53474">
    <property type="entry name" value="alpha/beta-Hydrolases"/>
    <property type="match status" value="1"/>
</dbReference>
<comment type="similarity">
    <text evidence="5">Belongs to the AB hydrolase superfamily. Carboxylesterase BioH family.</text>
</comment>
<keyword evidence="2 5" id="KW-0963">Cytoplasm</keyword>
<evidence type="ECO:0000259" key="6">
    <source>
        <dbReference type="Pfam" id="PF00561"/>
    </source>
</evidence>
<dbReference type="EC" id="3.1.1.85" evidence="5"/>
<feature type="active site" description="Nucleophile" evidence="5">
    <location>
        <position position="82"/>
    </location>
</feature>
<dbReference type="InterPro" id="IPR029058">
    <property type="entry name" value="AB_hydrolase_fold"/>
</dbReference>
<feature type="active site" evidence="5">
    <location>
        <position position="236"/>
    </location>
</feature>
<comment type="caution">
    <text evidence="7">The sequence shown here is derived from an EMBL/GenBank/DDBJ whole genome shotgun (WGS) entry which is preliminary data.</text>
</comment>
<dbReference type="RefSeq" id="WP_185977592.1">
    <property type="nucleotide sequence ID" value="NZ_JACBGI020000004.1"/>
</dbReference>
<keyword evidence="1 5" id="KW-0719">Serine esterase</keyword>
<dbReference type="InterPro" id="IPR000073">
    <property type="entry name" value="AB_hydrolase_1"/>
</dbReference>
<name>A0ABS0BWJ6_9GAMM</name>
<evidence type="ECO:0000256" key="4">
    <source>
        <dbReference type="ARBA" id="ARBA00022801"/>
    </source>
</evidence>
<proteinExistence type="inferred from homology"/>
<dbReference type="Pfam" id="PF00561">
    <property type="entry name" value="Abhydrolase_1"/>
    <property type="match status" value="1"/>
</dbReference>
<feature type="binding site" evidence="5">
    <location>
        <begin position="144"/>
        <end position="148"/>
    </location>
    <ligand>
        <name>substrate</name>
    </ligand>
</feature>
<dbReference type="PRINTS" id="PR00412">
    <property type="entry name" value="EPOXHYDRLASE"/>
</dbReference>
<dbReference type="GO" id="GO:0090499">
    <property type="term" value="F:pimelyl-[acyl-carrier protein] methyl ester esterase activity"/>
    <property type="evidence" value="ECO:0007669"/>
    <property type="project" value="UniProtKB-EC"/>
</dbReference>
<organism evidence="7 8">
    <name type="scientific">Thiomicrorhabdus heinhorstiae</name>
    <dbReference type="NCBI Taxonomy" id="2748010"/>
    <lineage>
        <taxon>Bacteria</taxon>
        <taxon>Pseudomonadati</taxon>
        <taxon>Pseudomonadota</taxon>
        <taxon>Gammaproteobacteria</taxon>
        <taxon>Thiotrichales</taxon>
        <taxon>Piscirickettsiaceae</taxon>
        <taxon>Thiomicrorhabdus</taxon>
    </lineage>
</organism>
<evidence type="ECO:0000256" key="2">
    <source>
        <dbReference type="ARBA" id="ARBA00022490"/>
    </source>
</evidence>
<feature type="binding site" evidence="5">
    <location>
        <position position="236"/>
    </location>
    <ligand>
        <name>substrate</name>
    </ligand>
</feature>
<comment type="pathway">
    <text evidence="5">Cofactor biosynthesis; biotin biosynthesis.</text>
</comment>
<feature type="active site" evidence="5">
    <location>
        <position position="208"/>
    </location>
</feature>
<dbReference type="PANTHER" id="PTHR43194:SF5">
    <property type="entry name" value="PIMELOYL-[ACYL-CARRIER PROTEIN] METHYL ESTER ESTERASE"/>
    <property type="match status" value="1"/>
</dbReference>
<dbReference type="InterPro" id="IPR000639">
    <property type="entry name" value="Epox_hydrolase-like"/>
</dbReference>
<keyword evidence="3 5" id="KW-0093">Biotin biosynthesis</keyword>
<dbReference type="Proteomes" id="UP001193680">
    <property type="component" value="Unassembled WGS sequence"/>
</dbReference>
<dbReference type="Gene3D" id="3.40.50.1820">
    <property type="entry name" value="alpha/beta hydrolase"/>
    <property type="match status" value="1"/>
</dbReference>
<dbReference type="NCBIfam" id="TIGR01738">
    <property type="entry name" value="bioH"/>
    <property type="match status" value="1"/>
</dbReference>
<feature type="binding site" evidence="5">
    <location>
        <position position="19"/>
    </location>
    <ligand>
        <name>substrate</name>
    </ligand>
</feature>
<feature type="binding site" evidence="5">
    <location>
        <begin position="82"/>
        <end position="83"/>
    </location>
    <ligand>
        <name>substrate</name>
    </ligand>
</feature>
<feature type="domain" description="AB hydrolase-1" evidence="6">
    <location>
        <begin position="15"/>
        <end position="243"/>
    </location>
</feature>
<dbReference type="EMBL" id="JACBGI020000004">
    <property type="protein sequence ID" value="MBF6057440.1"/>
    <property type="molecule type" value="Genomic_DNA"/>
</dbReference>
<comment type="subcellular location">
    <subcellularLocation>
        <location evidence="5">Cytoplasm</location>
    </subcellularLocation>
</comment>
<keyword evidence="4 5" id="KW-0378">Hydrolase</keyword>
<dbReference type="PANTHER" id="PTHR43194">
    <property type="entry name" value="HYDROLASE ALPHA/BETA FOLD FAMILY"/>
    <property type="match status" value="1"/>
</dbReference>
<comment type="catalytic activity">
    <reaction evidence="5">
        <text>6-carboxyhexanoyl-[ACP] methyl ester + H2O = 6-carboxyhexanoyl-[ACP] + methanol + H(+)</text>
        <dbReference type="Rhea" id="RHEA:42700"/>
        <dbReference type="Rhea" id="RHEA-COMP:9955"/>
        <dbReference type="Rhea" id="RHEA-COMP:10186"/>
        <dbReference type="ChEBI" id="CHEBI:15377"/>
        <dbReference type="ChEBI" id="CHEBI:15378"/>
        <dbReference type="ChEBI" id="CHEBI:17790"/>
        <dbReference type="ChEBI" id="CHEBI:78846"/>
        <dbReference type="ChEBI" id="CHEBI:82735"/>
        <dbReference type="EC" id="3.1.1.85"/>
    </reaction>
</comment>
<comment type="subunit">
    <text evidence="5">Monomer.</text>
</comment>
<evidence type="ECO:0000313" key="7">
    <source>
        <dbReference type="EMBL" id="MBF6057440.1"/>
    </source>
</evidence>
<keyword evidence="8" id="KW-1185">Reference proteome</keyword>
<reference evidence="7 8" key="1">
    <citation type="submission" date="2020-11" db="EMBL/GenBank/DDBJ databases">
        <title>Sulfur oxidizing isolate from Hospital Hole Sinkhole.</title>
        <authorList>
            <person name="Scott K.M."/>
        </authorList>
    </citation>
    <scope>NUCLEOTIDE SEQUENCE [LARGE SCALE GENOMIC DNA]</scope>
    <source>
        <strain evidence="7 8">HH1</strain>
    </source>
</reference>
<protein>
    <recommendedName>
        <fullName evidence="5">Pimeloyl-[acyl-carrier protein] methyl ester esterase</fullName>
        <ecNumber evidence="5">3.1.1.85</ecNumber>
    </recommendedName>
    <alternativeName>
        <fullName evidence="5">Biotin synthesis protein BioH</fullName>
    </alternativeName>
    <alternativeName>
        <fullName evidence="5">Carboxylesterase BioH</fullName>
    </alternativeName>
</protein>
<dbReference type="PRINTS" id="PR00111">
    <property type="entry name" value="ABHYDROLASE"/>
</dbReference>
<gene>
    <name evidence="5 7" type="primary">bioH</name>
    <name evidence="7" type="ORF">H8792_003715</name>
</gene>
<accession>A0ABS0BWJ6</accession>
<dbReference type="InterPro" id="IPR010076">
    <property type="entry name" value="BioH"/>
</dbReference>
<evidence type="ECO:0000256" key="1">
    <source>
        <dbReference type="ARBA" id="ARBA00022487"/>
    </source>
</evidence>
<sequence>MLHVDQFGTGPDLTLIHGWGAQNAVWLPWARDYLGQSFRVTLIELPGFGQSPVLEDSEQTEQDWLNAILQVMPARTHLLGWSLGGLLAQRIALQTPDRVESLICLASTPRFTQTDQWRWAVSPSLLGDFMHAIQADTLATLKHFWKLQIQGSDGARQLIRQFTQRMQDNKMPAMKGLIQGLKLLKEIDCRPQAQDIQCPVLWLLGEKDPLIPQEFIAEFSKIQPFAKTNIIHGAAHMPFLSHPQQTADAITAFIFKDGETTYSSE</sequence>
<dbReference type="HAMAP" id="MF_01260">
    <property type="entry name" value="Carboxylester"/>
    <property type="match status" value="1"/>
</dbReference>
<dbReference type="InterPro" id="IPR050228">
    <property type="entry name" value="Carboxylesterase_BioH"/>
</dbReference>
<evidence type="ECO:0000256" key="5">
    <source>
        <dbReference type="HAMAP-Rule" id="MF_01260"/>
    </source>
</evidence>
<comment type="function">
    <text evidence="5">The physiological role of BioH is to remove the methyl group introduced by BioC when the pimeloyl moiety is complete. It allows to synthesize pimeloyl-ACP via the fatty acid synthetic pathway through the hydrolysis of the ester bonds of pimeloyl-ACP esters.</text>
</comment>